<proteinExistence type="predicted"/>
<dbReference type="EMBL" id="SNZR01000011">
    <property type="protein sequence ID" value="TDR94369.1"/>
    <property type="molecule type" value="Genomic_DNA"/>
</dbReference>
<name>A0A4V3DYX6_9HYPH</name>
<protein>
    <submittedName>
        <fullName evidence="1">Uncharacterized protein</fullName>
    </submittedName>
</protein>
<evidence type="ECO:0000313" key="1">
    <source>
        <dbReference type="EMBL" id="TDR94369.1"/>
    </source>
</evidence>
<accession>A0A4V3DYX6</accession>
<evidence type="ECO:0000313" key="2">
    <source>
        <dbReference type="Proteomes" id="UP000295122"/>
    </source>
</evidence>
<dbReference type="AlphaFoldDB" id="A0A4V3DYX6"/>
<keyword evidence="2" id="KW-1185">Reference proteome</keyword>
<dbReference type="Proteomes" id="UP000295122">
    <property type="component" value="Unassembled WGS sequence"/>
</dbReference>
<reference evidence="1 2" key="1">
    <citation type="submission" date="2019-03" db="EMBL/GenBank/DDBJ databases">
        <title>Genomic Encyclopedia of Type Strains, Phase IV (KMG-IV): sequencing the most valuable type-strain genomes for metagenomic binning, comparative biology and taxonomic classification.</title>
        <authorList>
            <person name="Goeker M."/>
        </authorList>
    </citation>
    <scope>NUCLEOTIDE SEQUENCE [LARGE SCALE GENOMIC DNA]</scope>
    <source>
        <strain evidence="1 2">DSM 25903</strain>
    </source>
</reference>
<comment type="caution">
    <text evidence="1">The sequence shown here is derived from an EMBL/GenBank/DDBJ whole genome shotgun (WGS) entry which is preliminary data.</text>
</comment>
<organism evidence="1 2">
    <name type="scientific">Enterovirga rhinocerotis</name>
    <dbReference type="NCBI Taxonomy" id="1339210"/>
    <lineage>
        <taxon>Bacteria</taxon>
        <taxon>Pseudomonadati</taxon>
        <taxon>Pseudomonadota</taxon>
        <taxon>Alphaproteobacteria</taxon>
        <taxon>Hyphomicrobiales</taxon>
        <taxon>Methylobacteriaceae</taxon>
        <taxon>Enterovirga</taxon>
    </lineage>
</organism>
<gene>
    <name evidence="1" type="ORF">EV668_1655</name>
</gene>
<sequence>MEGDDSQEPFTKDELLELHGRCGNYTHRGRLGSLTLMHSQSTNDFIEMAPTMQRLVDLLSYHAIFFTTDRFWLCHLHTKESQAVQVYEMIRAKSPR</sequence>